<dbReference type="PROSITE" id="PS50088">
    <property type="entry name" value="ANK_REPEAT"/>
    <property type="match status" value="5"/>
</dbReference>
<feature type="repeat" description="ANK" evidence="2">
    <location>
        <begin position="932"/>
        <end position="953"/>
    </location>
</feature>
<gene>
    <name evidence="6" type="ORF">PENFLA_c008G03401</name>
</gene>
<dbReference type="EMBL" id="MLQL01000008">
    <property type="protein sequence ID" value="OQE25797.1"/>
    <property type="molecule type" value="Genomic_DNA"/>
</dbReference>
<dbReference type="InterPro" id="IPR054471">
    <property type="entry name" value="GPIID_WHD"/>
</dbReference>
<comment type="caution">
    <text evidence="6">The sequence shown here is derived from an EMBL/GenBank/DDBJ whole genome shotgun (WGS) entry which is preliminary data.</text>
</comment>
<dbReference type="Proteomes" id="UP000191342">
    <property type="component" value="Unassembled WGS sequence"/>
</dbReference>
<feature type="domain" description="C2H2-type" evidence="5">
    <location>
        <begin position="1166"/>
        <end position="1192"/>
    </location>
</feature>
<dbReference type="Pfam" id="PF24802">
    <property type="entry name" value="DUF7703"/>
    <property type="match status" value="1"/>
</dbReference>
<dbReference type="STRING" id="254877.A0A1V6THF8"/>
<dbReference type="InterPro" id="IPR013087">
    <property type="entry name" value="Znf_C2H2_type"/>
</dbReference>
<evidence type="ECO:0000256" key="2">
    <source>
        <dbReference type="PROSITE-ProRule" id="PRU00023"/>
    </source>
</evidence>
<evidence type="ECO:0000256" key="3">
    <source>
        <dbReference type="SAM" id="MobiDB-lite"/>
    </source>
</evidence>
<evidence type="ECO:0000313" key="7">
    <source>
        <dbReference type="Proteomes" id="UP000191342"/>
    </source>
</evidence>
<keyword evidence="4" id="KW-0472">Membrane</keyword>
<feature type="transmembrane region" description="Helical" evidence="4">
    <location>
        <begin position="165"/>
        <end position="183"/>
    </location>
</feature>
<dbReference type="InterPro" id="IPR027417">
    <property type="entry name" value="P-loop_NTPase"/>
</dbReference>
<dbReference type="Gene3D" id="1.25.40.20">
    <property type="entry name" value="Ankyrin repeat-containing domain"/>
    <property type="match status" value="1"/>
</dbReference>
<proteinExistence type="predicted"/>
<dbReference type="InterPro" id="IPR036770">
    <property type="entry name" value="Ankyrin_rpt-contain_sf"/>
</dbReference>
<feature type="domain" description="C2H2-type" evidence="5">
    <location>
        <begin position="1250"/>
        <end position="1272"/>
    </location>
</feature>
<feature type="repeat" description="ANK" evidence="2">
    <location>
        <begin position="998"/>
        <end position="1030"/>
    </location>
</feature>
<feature type="domain" description="C2H2-type" evidence="5">
    <location>
        <begin position="1199"/>
        <end position="1229"/>
    </location>
</feature>
<feature type="transmembrane region" description="Helical" evidence="4">
    <location>
        <begin position="57"/>
        <end position="79"/>
    </location>
</feature>
<dbReference type="SMART" id="SM00248">
    <property type="entry name" value="ANK"/>
    <property type="match status" value="6"/>
</dbReference>
<dbReference type="OrthoDB" id="195446at2759"/>
<evidence type="ECO:0000259" key="5">
    <source>
        <dbReference type="SMART" id="SM00355"/>
    </source>
</evidence>
<dbReference type="InterPro" id="IPR002110">
    <property type="entry name" value="Ankyrin_rpt"/>
</dbReference>
<feature type="transmembrane region" description="Helical" evidence="4">
    <location>
        <begin position="121"/>
        <end position="145"/>
    </location>
</feature>
<keyword evidence="2" id="KW-0040">ANK repeat</keyword>
<dbReference type="SUPFAM" id="SSF52540">
    <property type="entry name" value="P-loop containing nucleoside triphosphate hydrolases"/>
    <property type="match status" value="1"/>
</dbReference>
<feature type="transmembrane region" description="Helical" evidence="4">
    <location>
        <begin position="27"/>
        <end position="50"/>
    </location>
</feature>
<evidence type="ECO:0000256" key="1">
    <source>
        <dbReference type="ARBA" id="ARBA00022737"/>
    </source>
</evidence>
<protein>
    <recommendedName>
        <fullName evidence="5">C2H2-type domain-containing protein</fullName>
    </recommendedName>
</protein>
<feature type="repeat" description="ANK" evidence="2">
    <location>
        <begin position="1097"/>
        <end position="1129"/>
    </location>
</feature>
<feature type="repeat" description="ANK" evidence="2">
    <location>
        <begin position="1031"/>
        <end position="1063"/>
    </location>
</feature>
<keyword evidence="7" id="KW-1185">Reference proteome</keyword>
<sequence length="1302" mass="146833">MATDNAISVAESLAQGYGSSDLTRTGVFAAFASLAWYNSIELIILCFFSFRRWRGTYFCSLLVASGCIIPYCLGFVLLFFRTGVTPWLCVTLVVLGWYGMITGQSMVLWSRLHLVLQNRKLLRGVLWMICVDAMVFHIPTTVLLFGTVAYPTGRWARAYDIMERIQLVGFCIQELIISSIYVWETVKLLRLRPEGRPQGILNQLLVINILILVLDISVVVIEYIGYYAVQVLFKPVVYSIKLKLEYAILGKLIAVARGGTDSQNMHSSMREINETGSFPSDRDGISSSESPMRDHRHFILSFGFSIGDFITAIGLVNQLRKDFAGAPSQFKALSDELRNLEIVVRDMDVDQHNKGLSTEQRSELEEIAKACRDLLAESQGLISQYCEINRSHGVRKTWKRLRWEPEDARDLRNRLSSNITTLNAFNGRHTRDNVSTLLKHKSNQKDRMCLDWLSPTTHAERQSEYIRLREPGTGEWFLQTHEFQSWNQGIGRRTMFCPGIPGAGKTILSSVVIDELEAQYCDDPQIGIAYIYCTFQNIHDGSQKPERLLSVIIRQLLCGLSPLPTVVQRLYDKHEAKGTRPTTAELLSALSYITSSLRRWFLVLDALDECGLTDTLRFLDILSSFRTSDSNMSLFATSRFIPEIMTKLHADAVVREIRGQKSDITKYLEANMDELPSFVTRKPDLLQEIIVGITDAADGMFLLARLSLSSLKGRRTARDIRSHLKGLMDGSKSYDKAYDNAMQRIDSQNTDQKNLAREVLSWITCARRPLTTAELLHALAVDLGDSNLDEENILDLDFILFLCAGLVVVTGDRTAVRLVHYTTQEYFERTSGRWFPDVNKTMAATCLTYLSFEAFQSGICLTDSEFESRLDNYPFYCYAAKHWAHHVSGETATQDLAMNFLRSPPKVQGSVQAIFAIKAPSNKGDYCRQTPEGLTGLHLAAYLGLADIVRYLIHTSDLPLQTTASYRSPLGWAAYAGHASVVDILLGSRYDPYEVDVNGRTPMSLAAYKGQASVIVLLISYQVDPSYHDVDGQSPLLLAADQGHEEATRVLLENNAAPDCRDSDRQTPLMYAASNGWTEIAQLLLTKSADPNLQDIYGRTALGWAVETANSALTKLLLGHGARVGLHNSPASRSSHYDVAFAFHDTHTFEEPRQDMGRIRHEEYRLNCPFCPSDGQPAYPSFGSLKRHVSVHHFPEGRYVCTELSCMNGIKRTSFLRRDRFIRHLTSIHGQFDLPPEYTHRRRERMSHPQRCPVCKVPFTSWRAFWDCVRHHVYNPSSSCQLDQGPGSDETKLHEPSSIDAK</sequence>
<dbReference type="SUPFAM" id="SSF48403">
    <property type="entry name" value="Ankyrin repeat"/>
    <property type="match status" value="1"/>
</dbReference>
<dbReference type="Gene3D" id="3.40.50.300">
    <property type="entry name" value="P-loop containing nucleotide triphosphate hydrolases"/>
    <property type="match status" value="1"/>
</dbReference>
<dbReference type="PANTHER" id="PTHR37013:SF7">
    <property type="entry name" value="INTEGRAL MEMBRANE PROTEIN"/>
    <property type="match status" value="1"/>
</dbReference>
<evidence type="ECO:0000313" key="6">
    <source>
        <dbReference type="EMBL" id="OQE25797.1"/>
    </source>
</evidence>
<feature type="compositionally biased region" description="Basic and acidic residues" evidence="3">
    <location>
        <begin position="1289"/>
        <end position="1302"/>
    </location>
</feature>
<feature type="transmembrane region" description="Helical" evidence="4">
    <location>
        <begin position="204"/>
        <end position="229"/>
    </location>
</feature>
<dbReference type="InterPro" id="IPR056884">
    <property type="entry name" value="NPHP3-like_N"/>
</dbReference>
<feature type="region of interest" description="Disordered" evidence="3">
    <location>
        <begin position="1278"/>
        <end position="1302"/>
    </location>
</feature>
<keyword evidence="1" id="KW-0677">Repeat</keyword>
<name>A0A1V6THF8_9EURO</name>
<keyword evidence="4" id="KW-0812">Transmembrane</keyword>
<feature type="transmembrane region" description="Helical" evidence="4">
    <location>
        <begin position="85"/>
        <end position="109"/>
    </location>
</feature>
<organism evidence="6 7">
    <name type="scientific">Penicillium flavigenum</name>
    <dbReference type="NCBI Taxonomy" id="254877"/>
    <lineage>
        <taxon>Eukaryota</taxon>
        <taxon>Fungi</taxon>
        <taxon>Dikarya</taxon>
        <taxon>Ascomycota</taxon>
        <taxon>Pezizomycotina</taxon>
        <taxon>Eurotiomycetes</taxon>
        <taxon>Eurotiomycetidae</taxon>
        <taxon>Eurotiales</taxon>
        <taxon>Aspergillaceae</taxon>
        <taxon>Penicillium</taxon>
    </lineage>
</organism>
<dbReference type="PANTHER" id="PTHR37013">
    <property type="entry name" value="INTEGRAL MEMBRANE PROTEIN (AFU_ORTHOLOGUE AFUA_1G05950)-RELATED"/>
    <property type="match status" value="1"/>
</dbReference>
<accession>A0A1V6THF8</accession>
<dbReference type="InterPro" id="IPR056120">
    <property type="entry name" value="DUF7703"/>
</dbReference>
<feature type="repeat" description="ANK" evidence="2">
    <location>
        <begin position="1064"/>
        <end position="1096"/>
    </location>
</feature>
<dbReference type="PROSITE" id="PS50297">
    <property type="entry name" value="ANK_REP_REGION"/>
    <property type="match status" value="4"/>
</dbReference>
<dbReference type="SMART" id="SM00355">
    <property type="entry name" value="ZnF_C2H2"/>
    <property type="match status" value="3"/>
</dbReference>
<dbReference type="Pfam" id="PF24883">
    <property type="entry name" value="NPHP3_N"/>
    <property type="match status" value="1"/>
</dbReference>
<evidence type="ECO:0000256" key="4">
    <source>
        <dbReference type="SAM" id="Phobius"/>
    </source>
</evidence>
<dbReference type="Pfam" id="PF22939">
    <property type="entry name" value="WHD_GPIID"/>
    <property type="match status" value="1"/>
</dbReference>
<keyword evidence="4" id="KW-1133">Transmembrane helix</keyword>
<reference evidence="7" key="1">
    <citation type="journal article" date="2017" name="Nat. Microbiol.">
        <title>Global analysis of biosynthetic gene clusters reveals vast potential of secondary metabolite production in Penicillium species.</title>
        <authorList>
            <person name="Nielsen J.C."/>
            <person name="Grijseels S."/>
            <person name="Prigent S."/>
            <person name="Ji B."/>
            <person name="Dainat J."/>
            <person name="Nielsen K.F."/>
            <person name="Frisvad J.C."/>
            <person name="Workman M."/>
            <person name="Nielsen J."/>
        </authorList>
    </citation>
    <scope>NUCLEOTIDE SEQUENCE [LARGE SCALE GENOMIC DNA]</scope>
    <source>
        <strain evidence="7">IBT 14082</strain>
    </source>
</reference>
<dbReference type="Pfam" id="PF12796">
    <property type="entry name" value="Ank_2"/>
    <property type="match status" value="2"/>
</dbReference>